<proteinExistence type="predicted"/>
<sequence length="102" mass="10520">MGTASLPGRRPEGRSTGRSPACLLQAAGFGKGGVPVVACPVVACRWRRAGAATKEEGPARETRGAPMDHGQDALMATSSSTKLVCRDESSVPLNDSVTVWPA</sequence>
<gene>
    <name evidence="2" type="ORF">GCM10023195_08910</name>
</gene>
<comment type="caution">
    <text evidence="2">The sequence shown here is derived from an EMBL/GenBank/DDBJ whole genome shotgun (WGS) entry which is preliminary data.</text>
</comment>
<evidence type="ECO:0000313" key="2">
    <source>
        <dbReference type="EMBL" id="GAA4602806.1"/>
    </source>
</evidence>
<evidence type="ECO:0000313" key="3">
    <source>
        <dbReference type="Proteomes" id="UP001500212"/>
    </source>
</evidence>
<dbReference type="EMBL" id="BAABHJ010000002">
    <property type="protein sequence ID" value="GAA4602806.1"/>
    <property type="molecule type" value="Genomic_DNA"/>
</dbReference>
<organism evidence="2 3">
    <name type="scientific">Actinoallomurus liliacearum</name>
    <dbReference type="NCBI Taxonomy" id="1080073"/>
    <lineage>
        <taxon>Bacteria</taxon>
        <taxon>Bacillati</taxon>
        <taxon>Actinomycetota</taxon>
        <taxon>Actinomycetes</taxon>
        <taxon>Streptosporangiales</taxon>
        <taxon>Thermomonosporaceae</taxon>
        <taxon>Actinoallomurus</taxon>
    </lineage>
</organism>
<dbReference type="Proteomes" id="UP001500212">
    <property type="component" value="Unassembled WGS sequence"/>
</dbReference>
<keyword evidence="3" id="KW-1185">Reference proteome</keyword>
<protein>
    <submittedName>
        <fullName evidence="2">Uncharacterized protein</fullName>
    </submittedName>
</protein>
<feature type="compositionally biased region" description="Basic and acidic residues" evidence="1">
    <location>
        <begin position="53"/>
        <end position="63"/>
    </location>
</feature>
<name>A0ABP8TD48_9ACTN</name>
<evidence type="ECO:0000256" key="1">
    <source>
        <dbReference type="SAM" id="MobiDB-lite"/>
    </source>
</evidence>
<feature type="compositionally biased region" description="Polar residues" evidence="1">
    <location>
        <begin position="91"/>
        <end position="102"/>
    </location>
</feature>
<accession>A0ABP8TD48</accession>
<feature type="region of interest" description="Disordered" evidence="1">
    <location>
        <begin position="50"/>
        <end position="102"/>
    </location>
</feature>
<reference evidence="3" key="1">
    <citation type="journal article" date="2019" name="Int. J. Syst. Evol. Microbiol.">
        <title>The Global Catalogue of Microorganisms (GCM) 10K type strain sequencing project: providing services to taxonomists for standard genome sequencing and annotation.</title>
        <authorList>
            <consortium name="The Broad Institute Genomics Platform"/>
            <consortium name="The Broad Institute Genome Sequencing Center for Infectious Disease"/>
            <person name="Wu L."/>
            <person name="Ma J."/>
        </authorList>
    </citation>
    <scope>NUCLEOTIDE SEQUENCE [LARGE SCALE GENOMIC DNA]</scope>
    <source>
        <strain evidence="3">JCM 17938</strain>
    </source>
</reference>